<protein>
    <submittedName>
        <fullName evidence="2">Uncharacterized protein</fullName>
    </submittedName>
</protein>
<keyword evidence="3" id="KW-1185">Reference proteome</keyword>
<dbReference type="Proteomes" id="UP000013966">
    <property type="component" value="Chromosome 3"/>
</dbReference>
<dbReference type="AlphaFoldDB" id="R4WPU8"/>
<dbReference type="PATRIC" id="fig|758793.3.peg.4833"/>
<dbReference type="HOGENOM" id="CLU_2477365_0_0_4"/>
<organism evidence="2 3">
    <name type="scientific">Caballeronia insecticola</name>
    <dbReference type="NCBI Taxonomy" id="758793"/>
    <lineage>
        <taxon>Bacteria</taxon>
        <taxon>Pseudomonadati</taxon>
        <taxon>Pseudomonadota</taxon>
        <taxon>Betaproteobacteria</taxon>
        <taxon>Burkholderiales</taxon>
        <taxon>Burkholderiaceae</taxon>
        <taxon>Caballeronia</taxon>
    </lineage>
</organism>
<feature type="compositionally biased region" description="Basic and acidic residues" evidence="1">
    <location>
        <begin position="34"/>
        <end position="54"/>
    </location>
</feature>
<reference evidence="2 3" key="1">
    <citation type="journal article" date="2013" name="Genome Announc.">
        <title>Complete Genome Sequence of Burkholderia sp. Strain RPE64, Bacterial Symbiont of the Bean Bug Riptortus pedestris.</title>
        <authorList>
            <person name="Shibata T.F."/>
            <person name="Maeda T."/>
            <person name="Nikoh N."/>
            <person name="Yamaguchi K."/>
            <person name="Oshima K."/>
            <person name="Hattori M."/>
            <person name="Nishiyama T."/>
            <person name="Hasebe M."/>
            <person name="Fukatsu T."/>
            <person name="Kikuchi Y."/>
            <person name="Shigenobu S."/>
        </authorList>
    </citation>
    <scope>NUCLEOTIDE SEQUENCE [LARGE SCALE GENOMIC DNA]</scope>
</reference>
<evidence type="ECO:0000313" key="3">
    <source>
        <dbReference type="Proteomes" id="UP000013966"/>
    </source>
</evidence>
<feature type="region of interest" description="Disordered" evidence="1">
    <location>
        <begin position="33"/>
        <end position="54"/>
    </location>
</feature>
<accession>R4WPU8</accession>
<dbReference type="EMBL" id="AP013060">
    <property type="protein sequence ID" value="BAN26604.1"/>
    <property type="molecule type" value="Genomic_DNA"/>
</dbReference>
<proteinExistence type="predicted"/>
<name>R4WPU8_9BURK</name>
<sequence>MKYPSKPVNGLALIASESGKIDIGHMTRSVFARETVRSSEKQQEATKSSDETDRAACVAARNATRRRGNHSHGCRVRRVIQTVKAMP</sequence>
<dbReference type="KEGG" id="buo:BRPE64_CCDS05210"/>
<evidence type="ECO:0000313" key="2">
    <source>
        <dbReference type="EMBL" id="BAN26604.1"/>
    </source>
</evidence>
<evidence type="ECO:0000256" key="1">
    <source>
        <dbReference type="SAM" id="MobiDB-lite"/>
    </source>
</evidence>
<reference evidence="2 3" key="2">
    <citation type="journal article" date="2018" name="Int. J. Syst. Evol. Microbiol.">
        <title>Burkholderia insecticola sp. nov., a gut symbiotic bacterium of the bean bug Riptortus pedestris.</title>
        <authorList>
            <person name="Takeshita K."/>
            <person name="Tamaki H."/>
            <person name="Ohbayashi T."/>
            <person name="Meng X.-Y."/>
            <person name="Sone T."/>
            <person name="Mitani Y."/>
            <person name="Peeters C."/>
            <person name="Kikuchi Y."/>
            <person name="Vandamme P."/>
        </authorList>
    </citation>
    <scope>NUCLEOTIDE SEQUENCE [LARGE SCALE GENOMIC DNA]</scope>
    <source>
        <strain evidence="2">RPE64</strain>
    </source>
</reference>
<gene>
    <name evidence="2" type="ORF">BRPE64_CCDS05210</name>
</gene>